<organism evidence="1 2">
    <name type="scientific">Panagrolaimus sp. PS1159</name>
    <dbReference type="NCBI Taxonomy" id="55785"/>
    <lineage>
        <taxon>Eukaryota</taxon>
        <taxon>Metazoa</taxon>
        <taxon>Ecdysozoa</taxon>
        <taxon>Nematoda</taxon>
        <taxon>Chromadorea</taxon>
        <taxon>Rhabditida</taxon>
        <taxon>Tylenchina</taxon>
        <taxon>Panagrolaimomorpha</taxon>
        <taxon>Panagrolaimoidea</taxon>
        <taxon>Panagrolaimidae</taxon>
        <taxon>Panagrolaimus</taxon>
    </lineage>
</organism>
<sequence>MDKLPIDIHSGKLQNWLITRRHCKDDWVNAVMPIRQKIAHAIIDMPENERILQLLKGSHITYFHCKEIIDILKETEKDTKNIFGSYSSQRMKDWQEIVKLYEKDNIYLADASQLLQRLVQYDIPAMNRQVTKDETSFEDHVKKEEEYKKNAHQADRIYHEELAKLGIEGKNFRKEIIELTETVVPMIDEIADDLVDLIPAVQYYKDFSRYTSSQVEDFNRLSLLGLIQNSGGQVTYYEYIHGSPPTSIERPKLIYTDEIKAEDDIDFGDEAEIDFGSDEIDFGIDDVTTELPDASVIEGIARGEFGLTVFENPISMRDLKGELSELEIFLRFRYSQEANPPPISVYLNALEEKDASISSIKAEKIWDWKKKVDAIQQKLNNEQTKKLLKARAFPGYIDEIVEELEKLQLQENKFYRLAEISSQKQKDSQEAAKKSREQVKLFTNALIYLKENIEKDISKKYGRECNIIGEIYNVLP</sequence>
<name>A0AC35GEV4_9BILA</name>
<dbReference type="Proteomes" id="UP000887580">
    <property type="component" value="Unplaced"/>
</dbReference>
<dbReference type="WBParaSite" id="PS1159_v2.g4282.t1">
    <property type="protein sequence ID" value="PS1159_v2.g4282.t1"/>
    <property type="gene ID" value="PS1159_v2.g4282"/>
</dbReference>
<proteinExistence type="predicted"/>
<evidence type="ECO:0000313" key="2">
    <source>
        <dbReference type="WBParaSite" id="PS1159_v2.g4282.t1"/>
    </source>
</evidence>
<reference evidence="2" key="1">
    <citation type="submission" date="2022-11" db="UniProtKB">
        <authorList>
            <consortium name="WormBaseParasite"/>
        </authorList>
    </citation>
    <scope>IDENTIFICATION</scope>
</reference>
<protein>
    <submittedName>
        <fullName evidence="2">CDK5RAP3-like protein</fullName>
    </submittedName>
</protein>
<evidence type="ECO:0000313" key="1">
    <source>
        <dbReference type="Proteomes" id="UP000887580"/>
    </source>
</evidence>
<accession>A0AC35GEV4</accession>